<dbReference type="Pfam" id="PF01437">
    <property type="entry name" value="PSI"/>
    <property type="match status" value="1"/>
</dbReference>
<dbReference type="Gene3D" id="2.10.25.10">
    <property type="entry name" value="Laminin"/>
    <property type="match status" value="2"/>
</dbReference>
<keyword evidence="11" id="KW-0424">Laminin EGF-like domain</keyword>
<gene>
    <name evidence="15" type="primary">LOC106805407</name>
</gene>
<evidence type="ECO:0000256" key="7">
    <source>
        <dbReference type="ARBA" id="ARBA00022989"/>
    </source>
</evidence>
<dbReference type="SMART" id="SM00423">
    <property type="entry name" value="PSI"/>
    <property type="match status" value="4"/>
</dbReference>
<evidence type="ECO:0000256" key="6">
    <source>
        <dbReference type="ARBA" id="ARBA00022737"/>
    </source>
</evidence>
<evidence type="ECO:0000313" key="15">
    <source>
        <dbReference type="RefSeq" id="XP_014662466.1"/>
    </source>
</evidence>
<dbReference type="InterPro" id="IPR002049">
    <property type="entry name" value="LE_dom"/>
</dbReference>
<dbReference type="Gene3D" id="2.120.10.80">
    <property type="entry name" value="Kelch-type beta propeller"/>
    <property type="match status" value="1"/>
</dbReference>
<dbReference type="InterPro" id="IPR016201">
    <property type="entry name" value="PSI"/>
</dbReference>
<accession>A0ABM1DR95</accession>
<evidence type="ECO:0000259" key="13">
    <source>
        <dbReference type="PROSITE" id="PS50026"/>
    </source>
</evidence>
<feature type="disulfide bond" evidence="12">
    <location>
        <begin position="917"/>
        <end position="926"/>
    </location>
</feature>
<evidence type="ECO:0000256" key="12">
    <source>
        <dbReference type="PROSITE-ProRule" id="PRU00076"/>
    </source>
</evidence>
<keyword evidence="9 12" id="KW-1015">Disulfide bond</keyword>
<feature type="disulfide bond" evidence="12">
    <location>
        <begin position="899"/>
        <end position="909"/>
    </location>
</feature>
<keyword evidence="5" id="KW-0732">Signal</keyword>
<dbReference type="InterPro" id="IPR000742">
    <property type="entry name" value="EGF"/>
</dbReference>
<sequence length="1201" mass="131055">MSDNLELWLRGHESLPGNVLSADSGAVTDSRDHRARIPGAGSHEGSCRECSVSQLPVAPNATLANRQDAVPACKTPQQFPEDSFRPCRDLFHGVSTYGVHSKLDESRVGSNRYNRSSRPHSSNVAVTCAYDHSAAGGRAKLVPPSPRAGHFTSLYGAAKVAVDAQTLQRTTQSRQAYGANKPDRDCEQGSLQSSQCPGICEKLRTCEACTVLGRGVQMATPSVAEATQVSPCQWWGPRQMCYSIGNMYRRRHSTLAWWGNQTTLTSLQQCRTKDQWSGLTKLQYRHPANYSQPDYVENIPESQLEFKQSSEPGGAPKRELLIGKYFTIMLRGFIHTSALSLSDRYDHSVWVYSSYTNVIVNISANAAVQETVSRTGANRTESMFWQQAHHMSGLAVLPGGSRDNKLYLSLLASQQIHEDQHPSMVKLAWGSNRKVRTGLCVDGDFAAPYSDVKCPHAVNARHELRATAAAEWSYGTCPDVDECGLLLHDCHDNATCVNTLDSYACRCDRGFVGNGRDVCNKTCYDECVHGVCSGAPLYECSCHLGWTGANCTVNCGCHNHSVCPQGLGICDNCEEQTWTEGEHCEFCREGSFGNATSGGGCVECRCNGHGNASLGVCDSATGNCYCVDNTERCCIADVISCCALQETVSRTGANRTESMFWQQAHHMSGLAVLPGGSRDNKLYLSLLASQQIHEDQHPSMVKLAWGSNRKVFERLALQPWAGEPSQCMLYANCLVCIADGSCGWCHSTRSCVAREGAAVCMVGDEESHLVYIVSECPLCSDHVNCRACVENGECEWLLKTNVTNVSCVRRGRFDVATRDAARCSLPCSHYDSCAACTSLRNECAWCESTRTCFPFHTYLASYGFENCRHARSGYLTVYATENWNLTRQRFTAIFQIHACPGSCSGNWECKPDGSCGCRDGFGGPDCETEHCPGNCSWRLHQGFCDHMLNRCVCDEGFSGGACDVATAPHHAAFTPLRAAAAAARYCVTVTVTIPPRIWGDGLPHGYRDDDVPCVSLQTEFVLGEGIGDKTQSTLGSVPPLAGHTLTYVGDSTLVLLGGYAAADPGPGGFSGRVYRCVMPAPVRQRWSRLQTHGVAPIGLYGHSAVYHPPSGALYVFGGYEYYINRTSISAKLYALDLLTLAWQLLAPIGSVPVPRFFHAAVTTNDFMLVAGGRTAKREFDNVLVIYRCRIIYALHIPTLMP</sequence>
<dbReference type="RefSeq" id="XP_014662466.1">
    <property type="nucleotide sequence ID" value="XM_014806980.1"/>
</dbReference>
<evidence type="ECO:0000256" key="8">
    <source>
        <dbReference type="ARBA" id="ARBA00023136"/>
    </source>
</evidence>
<protein>
    <submittedName>
        <fullName evidence="15">Multiple epidermal growth factor-like domains protein 8</fullName>
    </submittedName>
</protein>
<dbReference type="InterPro" id="IPR018097">
    <property type="entry name" value="EGF_Ca-bd_CS"/>
</dbReference>
<dbReference type="InterPro" id="IPR015915">
    <property type="entry name" value="Kelch-typ_b-propeller"/>
</dbReference>
<keyword evidence="3 12" id="KW-0245">EGF-like domain</keyword>
<dbReference type="PANTHER" id="PTHR46093">
    <property type="entry name" value="ACYL-COA-BINDING DOMAIN-CONTAINING PROTEIN 5"/>
    <property type="match status" value="1"/>
</dbReference>
<keyword evidence="6" id="KW-0677">Repeat</keyword>
<dbReference type="InterPro" id="IPR001881">
    <property type="entry name" value="EGF-like_Ca-bd_dom"/>
</dbReference>
<evidence type="ECO:0000313" key="14">
    <source>
        <dbReference type="Proteomes" id="UP000695022"/>
    </source>
</evidence>
<keyword evidence="10" id="KW-0325">Glycoprotein</keyword>
<dbReference type="PROSITE" id="PS01187">
    <property type="entry name" value="EGF_CA"/>
    <property type="match status" value="1"/>
</dbReference>
<dbReference type="PROSITE" id="PS00022">
    <property type="entry name" value="EGF_1"/>
    <property type="match status" value="2"/>
</dbReference>
<feature type="domain" description="EGF-like" evidence="13">
    <location>
        <begin position="479"/>
        <end position="520"/>
    </location>
</feature>
<dbReference type="CDD" id="cd00055">
    <property type="entry name" value="EGF_Lam"/>
    <property type="match status" value="1"/>
</dbReference>
<dbReference type="Pfam" id="PF24973">
    <property type="entry name" value="EGF_LMN_ATRN"/>
    <property type="match status" value="1"/>
</dbReference>
<dbReference type="SUPFAM" id="SSF117281">
    <property type="entry name" value="Kelch motif"/>
    <property type="match status" value="1"/>
</dbReference>
<dbReference type="InterPro" id="IPR056863">
    <property type="entry name" value="LMN_ATRN_NET-like_EGF"/>
</dbReference>
<reference evidence="15" key="1">
    <citation type="submission" date="2025-08" db="UniProtKB">
        <authorList>
            <consortium name="RefSeq"/>
        </authorList>
    </citation>
    <scope>IDENTIFICATION</scope>
</reference>
<dbReference type="Proteomes" id="UP000695022">
    <property type="component" value="Unplaced"/>
</dbReference>
<comment type="subcellular location">
    <subcellularLocation>
        <location evidence="1">Membrane</location>
        <topology evidence="1">Single-pass type I membrane protein</topology>
    </subcellularLocation>
</comment>
<evidence type="ECO:0000256" key="2">
    <source>
        <dbReference type="ARBA" id="ARBA00022441"/>
    </source>
</evidence>
<keyword evidence="14" id="KW-1185">Reference proteome</keyword>
<evidence type="ECO:0000256" key="11">
    <source>
        <dbReference type="ARBA" id="ARBA00023292"/>
    </source>
</evidence>
<dbReference type="SMART" id="SM00179">
    <property type="entry name" value="EGF_CA"/>
    <property type="match status" value="2"/>
</dbReference>
<dbReference type="InterPro" id="IPR056737">
    <property type="entry name" value="Beta-prop_ATRN-MKLN-like"/>
</dbReference>
<evidence type="ECO:0000256" key="9">
    <source>
        <dbReference type="ARBA" id="ARBA00023157"/>
    </source>
</evidence>
<keyword evidence="8" id="KW-0472">Membrane</keyword>
<keyword evidence="7" id="KW-1133">Transmembrane helix</keyword>
<dbReference type="SUPFAM" id="SSF57196">
    <property type="entry name" value="EGF/Laminin"/>
    <property type="match status" value="1"/>
</dbReference>
<name>A0ABM1DR95_PRICU</name>
<dbReference type="PROSITE" id="PS00010">
    <property type="entry name" value="ASX_HYDROXYL"/>
    <property type="match status" value="1"/>
</dbReference>
<dbReference type="InterPro" id="IPR002165">
    <property type="entry name" value="Plexin_repeat"/>
</dbReference>
<dbReference type="PROSITE" id="PS01186">
    <property type="entry name" value="EGF_2"/>
    <property type="match status" value="2"/>
</dbReference>
<keyword evidence="4" id="KW-0812">Transmembrane</keyword>
<dbReference type="CDD" id="cd00054">
    <property type="entry name" value="EGF_CA"/>
    <property type="match status" value="1"/>
</dbReference>
<dbReference type="Pfam" id="PF24981">
    <property type="entry name" value="Beta-prop_ATRN-LZTR1"/>
    <property type="match status" value="1"/>
</dbReference>
<dbReference type="GeneID" id="106805407"/>
<evidence type="ECO:0000256" key="1">
    <source>
        <dbReference type="ARBA" id="ARBA00004479"/>
    </source>
</evidence>
<keyword evidence="2" id="KW-0880">Kelch repeat</keyword>
<proteinExistence type="predicted"/>
<organism evidence="14 15">
    <name type="scientific">Priapulus caudatus</name>
    <name type="common">Priapulid worm</name>
    <dbReference type="NCBI Taxonomy" id="37621"/>
    <lineage>
        <taxon>Eukaryota</taxon>
        <taxon>Metazoa</taxon>
        <taxon>Ecdysozoa</taxon>
        <taxon>Scalidophora</taxon>
        <taxon>Priapulida</taxon>
        <taxon>Priapulimorpha</taxon>
        <taxon>Priapulimorphida</taxon>
        <taxon>Priapulidae</taxon>
        <taxon>Priapulus</taxon>
    </lineage>
</organism>
<feature type="domain" description="EGF-like" evidence="13">
    <location>
        <begin position="895"/>
        <end position="927"/>
    </location>
</feature>
<dbReference type="SMART" id="SM00181">
    <property type="entry name" value="EGF"/>
    <property type="match status" value="4"/>
</dbReference>
<evidence type="ECO:0000256" key="5">
    <source>
        <dbReference type="ARBA" id="ARBA00022729"/>
    </source>
</evidence>
<dbReference type="InterPro" id="IPR024731">
    <property type="entry name" value="NELL2-like_EGF"/>
</dbReference>
<comment type="caution">
    <text evidence="12">Lacks conserved residue(s) required for the propagation of feature annotation.</text>
</comment>
<dbReference type="PANTHER" id="PTHR46093:SF16">
    <property type="entry name" value="MULTIPLE EGF-LIKE-DOMAINS 8"/>
    <property type="match status" value="1"/>
</dbReference>
<dbReference type="InterPro" id="IPR000152">
    <property type="entry name" value="EGF-type_Asp/Asn_hydroxyl_site"/>
</dbReference>
<dbReference type="PROSITE" id="PS50026">
    <property type="entry name" value="EGF_3"/>
    <property type="match status" value="2"/>
</dbReference>
<evidence type="ECO:0000256" key="10">
    <source>
        <dbReference type="ARBA" id="ARBA00023180"/>
    </source>
</evidence>
<evidence type="ECO:0000256" key="4">
    <source>
        <dbReference type="ARBA" id="ARBA00022692"/>
    </source>
</evidence>
<dbReference type="Pfam" id="PF12947">
    <property type="entry name" value="EGF_3"/>
    <property type="match status" value="1"/>
</dbReference>
<evidence type="ECO:0000256" key="3">
    <source>
        <dbReference type="ARBA" id="ARBA00022536"/>
    </source>
</evidence>